<dbReference type="GO" id="GO:0016020">
    <property type="term" value="C:membrane"/>
    <property type="evidence" value="ECO:0007669"/>
    <property type="project" value="InterPro"/>
</dbReference>
<dbReference type="CDD" id="cd03498">
    <property type="entry name" value="SQR_TypeB_2_TM"/>
    <property type="match status" value="1"/>
</dbReference>
<dbReference type="Gene3D" id="1.20.1300.10">
    <property type="entry name" value="Fumarate reductase/succinate dehydrogenase, transmembrane subunit"/>
    <property type="match status" value="1"/>
</dbReference>
<dbReference type="InterPro" id="IPR034804">
    <property type="entry name" value="SQR/QFR_C/D"/>
</dbReference>
<dbReference type="EMBL" id="SZQA01000027">
    <property type="protein sequence ID" value="TKK85536.1"/>
    <property type="molecule type" value="Genomic_DNA"/>
</dbReference>
<feature type="transmembrane region" description="Helical" evidence="1">
    <location>
        <begin position="180"/>
        <end position="203"/>
    </location>
</feature>
<dbReference type="SUPFAM" id="SSF81343">
    <property type="entry name" value="Fumarate reductase respiratory complex transmembrane subunits"/>
    <property type="match status" value="1"/>
</dbReference>
<keyword evidence="1" id="KW-0812">Transmembrane</keyword>
<evidence type="ECO:0000313" key="3">
    <source>
        <dbReference type="Proteomes" id="UP000308705"/>
    </source>
</evidence>
<dbReference type="NCBIfam" id="TIGR02046">
    <property type="entry name" value="sdhC_b558_fam"/>
    <property type="match status" value="1"/>
</dbReference>
<reference evidence="2 3" key="1">
    <citation type="submission" date="2019-04" db="EMBL/GenBank/DDBJ databases">
        <title>Herbidospora sp. NEAU-GS14.nov., a novel actinomycete isolated from soil.</title>
        <authorList>
            <person name="Han L."/>
        </authorList>
    </citation>
    <scope>NUCLEOTIDE SEQUENCE [LARGE SCALE GENOMIC DNA]</scope>
    <source>
        <strain evidence="2 3">NEAU-GS14</strain>
    </source>
</reference>
<sequence length="209" mass="22743">MAVSGAVLVFFLVAHMAGNLKIFAGAESFNGYAAWLREVGYPLLPHRGLLTLLEAGLVVAIAAHMYSAIVLARRAAHARPVKYAARVKSRANGYATRTMRWGGVIIFFFVIYHLLDMTFGVANPEGHEATPFARMVAGFEPARWYITVFYVISVVMVGLHLRHGLWSALQTLGLARRYPVLTLSAAALSGLLTIGFLVVPLAITFGVVK</sequence>
<feature type="transmembrane region" description="Helical" evidence="1">
    <location>
        <begin position="49"/>
        <end position="72"/>
    </location>
</feature>
<name>A0A4U3MD19_9ACTN</name>
<dbReference type="AlphaFoldDB" id="A0A4U3MD19"/>
<dbReference type="InterPro" id="IPR011138">
    <property type="entry name" value="Cytochrome_b-558"/>
</dbReference>
<comment type="caution">
    <text evidence="2">The sequence shown here is derived from an EMBL/GenBank/DDBJ whole genome shotgun (WGS) entry which is preliminary data.</text>
</comment>
<accession>A0A4U3MD19</accession>
<keyword evidence="1" id="KW-1133">Transmembrane helix</keyword>
<evidence type="ECO:0000313" key="2">
    <source>
        <dbReference type="EMBL" id="TKK85536.1"/>
    </source>
</evidence>
<dbReference type="Proteomes" id="UP000308705">
    <property type="component" value="Unassembled WGS sequence"/>
</dbReference>
<evidence type="ECO:0000256" key="1">
    <source>
        <dbReference type="SAM" id="Phobius"/>
    </source>
</evidence>
<feature type="transmembrane region" description="Helical" evidence="1">
    <location>
        <begin position="101"/>
        <end position="122"/>
    </location>
</feature>
<feature type="transmembrane region" description="Helical" evidence="1">
    <location>
        <begin position="142"/>
        <end position="159"/>
    </location>
</feature>
<dbReference type="OrthoDB" id="9788081at2"/>
<keyword evidence="1" id="KW-0472">Membrane</keyword>
<protein>
    <submittedName>
        <fullName evidence="2">Succinate dehydrogenase cytochrome b subunit</fullName>
    </submittedName>
</protein>
<organism evidence="2 3">
    <name type="scientific">Herbidospora galbida</name>
    <dbReference type="NCBI Taxonomy" id="2575442"/>
    <lineage>
        <taxon>Bacteria</taxon>
        <taxon>Bacillati</taxon>
        <taxon>Actinomycetota</taxon>
        <taxon>Actinomycetes</taxon>
        <taxon>Streptosporangiales</taxon>
        <taxon>Streptosporangiaceae</taxon>
        <taxon>Herbidospora</taxon>
    </lineage>
</organism>
<keyword evidence="3" id="KW-1185">Reference proteome</keyword>
<gene>
    <name evidence="2" type="ORF">FDA94_25180</name>
</gene>
<proteinExistence type="predicted"/>